<evidence type="ECO:0000313" key="2">
    <source>
        <dbReference type="EMBL" id="OYD16265.1"/>
    </source>
</evidence>
<protein>
    <recommendedName>
        <fullName evidence="4">Fibronectin type-III domain-containing protein</fullName>
    </recommendedName>
</protein>
<name>A0A235BXJ2_UNCW3</name>
<feature type="signal peptide" evidence="1">
    <location>
        <begin position="1"/>
        <end position="19"/>
    </location>
</feature>
<comment type="caution">
    <text evidence="2">The sequence shown here is derived from an EMBL/GenBank/DDBJ whole genome shotgun (WGS) entry which is preliminary data.</text>
</comment>
<keyword evidence="1" id="KW-0732">Signal</keyword>
<accession>A0A235BXJ2</accession>
<evidence type="ECO:0000256" key="1">
    <source>
        <dbReference type="SAM" id="SignalP"/>
    </source>
</evidence>
<evidence type="ECO:0000313" key="3">
    <source>
        <dbReference type="Proteomes" id="UP000215215"/>
    </source>
</evidence>
<organism evidence="2 3">
    <name type="scientific">candidate division WOR-3 bacterium JGI_Cruoil_03_44_89</name>
    <dbReference type="NCBI Taxonomy" id="1973748"/>
    <lineage>
        <taxon>Bacteria</taxon>
        <taxon>Bacteria division WOR-3</taxon>
    </lineage>
</organism>
<dbReference type="Gene3D" id="2.60.40.10">
    <property type="entry name" value="Immunoglobulins"/>
    <property type="match status" value="1"/>
</dbReference>
<proteinExistence type="predicted"/>
<dbReference type="InterPro" id="IPR013783">
    <property type="entry name" value="Ig-like_fold"/>
</dbReference>
<gene>
    <name evidence="2" type="ORF">CH333_03835</name>
</gene>
<sequence length="270" mass="30500">MRKLSPILLIPLLFLLGCAEEEGPVPTVPENLTLTVIENGLGLRLDWQEVPDADGYYVYFVSAPYEGGTKGDIIRDTIVLVKMLTNRFYDSSEDSINTYYPSSIEDRNCGDYYVKAVAEDECSEASNSVTSVPLTMGHFTLYEQDYNDSCAFGWDETGNGRIYSINDMTDEWDVYLSDMQPGVTDPTDFRLMSPPIAGAPWDTTLIAIGDDEHLCPCVMWPQLNTAMEPDGVYFLRIEEDYFVSITVLEIFENGIVFDYSFQKLGGFRRF</sequence>
<dbReference type="EMBL" id="NOZQ01000075">
    <property type="protein sequence ID" value="OYD16265.1"/>
    <property type="molecule type" value="Genomic_DNA"/>
</dbReference>
<reference evidence="2 3" key="1">
    <citation type="submission" date="2017-07" db="EMBL/GenBank/DDBJ databases">
        <title>Recovery of genomes from metagenomes via a dereplication, aggregation, and scoring strategy.</title>
        <authorList>
            <person name="Sieber C.M."/>
            <person name="Probst A.J."/>
            <person name="Sharrar A."/>
            <person name="Thomas B.C."/>
            <person name="Hess M."/>
            <person name="Tringe S.G."/>
            <person name="Banfield J.F."/>
        </authorList>
    </citation>
    <scope>NUCLEOTIDE SEQUENCE [LARGE SCALE GENOMIC DNA]</scope>
    <source>
        <strain evidence="2">JGI_Cruoil_03_44_89</strain>
    </source>
</reference>
<dbReference type="AlphaFoldDB" id="A0A235BXJ2"/>
<dbReference type="Proteomes" id="UP000215215">
    <property type="component" value="Unassembled WGS sequence"/>
</dbReference>
<dbReference type="PROSITE" id="PS51257">
    <property type="entry name" value="PROKAR_LIPOPROTEIN"/>
    <property type="match status" value="1"/>
</dbReference>
<feature type="chain" id="PRO_5012014348" description="Fibronectin type-III domain-containing protein" evidence="1">
    <location>
        <begin position="20"/>
        <end position="270"/>
    </location>
</feature>
<evidence type="ECO:0008006" key="4">
    <source>
        <dbReference type="Google" id="ProtNLM"/>
    </source>
</evidence>